<evidence type="ECO:0000313" key="3">
    <source>
        <dbReference type="Proteomes" id="UP000706151"/>
    </source>
</evidence>
<comment type="caution">
    <text evidence="2">The sequence shown here is derived from an EMBL/GenBank/DDBJ whole genome shotgun (WGS) entry which is preliminary data.</text>
</comment>
<proteinExistence type="predicted"/>
<feature type="chain" id="PRO_5037334569" evidence="1">
    <location>
        <begin position="18"/>
        <end position="346"/>
    </location>
</feature>
<evidence type="ECO:0000256" key="1">
    <source>
        <dbReference type="SAM" id="SignalP"/>
    </source>
</evidence>
<keyword evidence="1" id="KW-0732">Signal</keyword>
<gene>
    <name evidence="2" type="ORF">IPK02_21200</name>
</gene>
<protein>
    <submittedName>
        <fullName evidence="2">DUF3108 domain-containing protein</fullName>
    </submittedName>
</protein>
<name>A0A935THA3_9PROT</name>
<dbReference type="Pfam" id="PF11306">
    <property type="entry name" value="DUF3108"/>
    <property type="match status" value="1"/>
</dbReference>
<dbReference type="EMBL" id="JADJOT010000012">
    <property type="protein sequence ID" value="MBK7956257.1"/>
    <property type="molecule type" value="Genomic_DNA"/>
</dbReference>
<organism evidence="2 3">
    <name type="scientific">Candidatus Accumulibacter affinis</name>
    <dbReference type="NCBI Taxonomy" id="2954384"/>
    <lineage>
        <taxon>Bacteria</taxon>
        <taxon>Pseudomonadati</taxon>
        <taxon>Pseudomonadota</taxon>
        <taxon>Betaproteobacteria</taxon>
        <taxon>Candidatus Accumulibacter</taxon>
    </lineage>
</organism>
<feature type="signal peptide" evidence="1">
    <location>
        <begin position="1"/>
        <end position="17"/>
    </location>
</feature>
<sequence>MPVVLIFAFAASLGVHALALFAPDVDLSFAGEPPALVAELRTLPAPPPPPAPAAKPETKVMPANRRPLRRKATAAVAPRRPLDSPTIVAAAAVAALPAPEPGDQSPQDAKAAPATAPAAVAGTPAVSGTPAVVASALSARGRIRYRVDRGDQGFQIGFSIHDWEVVDGAYRITAVTETSGLIGFFRPLRFEVESRGQLTTAGLVPEHVATRQKGRDTDETAELDWGRMELRVGTRPVQTLRPGTQDLLSFPYQLGLLPDLRSGSSLPIITGKKYADHRVEVVGDEEIDVPAGTFRCVHLRVPGVATTELWLAYERALLPVKIQHRDRKGDLYVQVATAIELSQEPR</sequence>
<reference evidence="2 3" key="1">
    <citation type="submission" date="2020-10" db="EMBL/GenBank/DDBJ databases">
        <title>Connecting structure to function with the recovery of over 1000 high-quality activated sludge metagenome-assembled genomes encoding full-length rRNA genes using long-read sequencing.</title>
        <authorList>
            <person name="Singleton C.M."/>
            <person name="Petriglieri F."/>
            <person name="Kristensen J.M."/>
            <person name="Kirkegaard R.H."/>
            <person name="Michaelsen T.Y."/>
            <person name="Andersen M.H."/>
            <person name="Karst S.M."/>
            <person name="Dueholm M.S."/>
            <person name="Nielsen P.H."/>
            <person name="Albertsen M."/>
        </authorList>
    </citation>
    <scope>NUCLEOTIDE SEQUENCE [LARGE SCALE GENOMIC DNA]</scope>
    <source>
        <strain evidence="2">Fred_18-Q3-R57-64_BAT3C.720</strain>
    </source>
</reference>
<dbReference type="AlphaFoldDB" id="A0A935THA3"/>
<dbReference type="InterPro" id="IPR021457">
    <property type="entry name" value="DUF3108"/>
</dbReference>
<accession>A0A935THA3</accession>
<dbReference type="Proteomes" id="UP000706151">
    <property type="component" value="Unassembled WGS sequence"/>
</dbReference>
<evidence type="ECO:0000313" key="2">
    <source>
        <dbReference type="EMBL" id="MBK7956257.1"/>
    </source>
</evidence>